<dbReference type="EnsemblMetazoa" id="Aqu2.1.02185_001">
    <property type="protein sequence ID" value="Aqu2.1.02185_001"/>
    <property type="gene ID" value="Aqu2.1.02185"/>
</dbReference>
<dbReference type="InParanoid" id="A0A1X7SJD6"/>
<name>A0A1X7SJD6_AMPQE</name>
<sequence>MSSVEIVSGTHSCSRTFRSELSKPSPLPRPHLLFHGTKSSNHNSIFNNGFSLSPDHYGDTDEGYIGKGVYLSPLPEYSAAYIKDTAGIRYYNYREPVELGVTCQVLGCIALVGRTRQLHQKDIGTEIEDTLESRWAWVSSSGDVTALASEYFAQEFVIKTPACVYPRFRISLKRVNKELVWFDSNIANKENDSYLATLRSQSNISVYATRRSQNAVSALKKKKVGTEYRLVTAGHGGEDLVRDVRAAGVHCHVLVFCQSVDYHKQWAKKFSNVQVTASQAEFMRFATWK</sequence>
<evidence type="ECO:0000313" key="2">
    <source>
        <dbReference type="EnsemblMetazoa" id="Aqu2.1.02185_001"/>
    </source>
</evidence>
<dbReference type="AlphaFoldDB" id="A0A1X7SJD6"/>
<feature type="domain" description="PARP catalytic" evidence="1">
    <location>
        <begin position="14"/>
        <end position="126"/>
    </location>
</feature>
<dbReference type="SUPFAM" id="SSF56399">
    <property type="entry name" value="ADP-ribosylation"/>
    <property type="match status" value="1"/>
</dbReference>
<dbReference type="InterPro" id="IPR012317">
    <property type="entry name" value="Poly(ADP-ribose)pol_cat_dom"/>
</dbReference>
<dbReference type="GO" id="GO:0003950">
    <property type="term" value="F:NAD+ poly-ADP-ribosyltransferase activity"/>
    <property type="evidence" value="ECO:0007669"/>
    <property type="project" value="InterPro"/>
</dbReference>
<protein>
    <recommendedName>
        <fullName evidence="1">PARP catalytic domain-containing protein</fullName>
    </recommendedName>
</protein>
<organism evidence="2">
    <name type="scientific">Amphimedon queenslandica</name>
    <name type="common">Sponge</name>
    <dbReference type="NCBI Taxonomy" id="400682"/>
    <lineage>
        <taxon>Eukaryota</taxon>
        <taxon>Metazoa</taxon>
        <taxon>Porifera</taxon>
        <taxon>Demospongiae</taxon>
        <taxon>Heteroscleromorpha</taxon>
        <taxon>Haplosclerida</taxon>
        <taxon>Niphatidae</taxon>
        <taxon>Amphimedon</taxon>
    </lineage>
</organism>
<reference evidence="2" key="1">
    <citation type="submission" date="2017-05" db="UniProtKB">
        <authorList>
            <consortium name="EnsemblMetazoa"/>
        </authorList>
    </citation>
    <scope>IDENTIFICATION</scope>
</reference>
<accession>A0A1X7SJD6</accession>
<dbReference type="Pfam" id="PF00644">
    <property type="entry name" value="PARP"/>
    <property type="match status" value="1"/>
</dbReference>
<dbReference type="Gene3D" id="3.90.228.10">
    <property type="match status" value="1"/>
</dbReference>
<proteinExistence type="predicted"/>
<evidence type="ECO:0000259" key="1">
    <source>
        <dbReference type="Pfam" id="PF00644"/>
    </source>
</evidence>